<dbReference type="GO" id="GO:0000272">
    <property type="term" value="P:polysaccharide catabolic process"/>
    <property type="evidence" value="ECO:0007669"/>
    <property type="project" value="UniProtKB-KW"/>
</dbReference>
<dbReference type="GO" id="GO:0008810">
    <property type="term" value="F:cellulase activity"/>
    <property type="evidence" value="ECO:0007669"/>
    <property type="project" value="InterPro"/>
</dbReference>
<keyword evidence="4" id="KW-1185">Reference proteome</keyword>
<protein>
    <submittedName>
        <fullName evidence="3">Concanavalin A-like lectin/glucanase domain-containing protein</fullName>
    </submittedName>
</protein>
<organism evidence="3 4">
    <name type="scientific">Cercophora newfieldiana</name>
    <dbReference type="NCBI Taxonomy" id="92897"/>
    <lineage>
        <taxon>Eukaryota</taxon>
        <taxon>Fungi</taxon>
        <taxon>Dikarya</taxon>
        <taxon>Ascomycota</taxon>
        <taxon>Pezizomycotina</taxon>
        <taxon>Sordariomycetes</taxon>
        <taxon>Sordariomycetidae</taxon>
        <taxon>Sordariales</taxon>
        <taxon>Lasiosphaeriaceae</taxon>
        <taxon>Cercophora</taxon>
    </lineage>
</organism>
<dbReference type="EMBL" id="JAULSV010000007">
    <property type="protein sequence ID" value="KAK0638570.1"/>
    <property type="molecule type" value="Genomic_DNA"/>
</dbReference>
<name>A0AA40CHK8_9PEZI</name>
<comment type="caution">
    <text evidence="3">The sequence shown here is derived from an EMBL/GenBank/DDBJ whole genome shotgun (WGS) entry which is preliminary data.</text>
</comment>
<dbReference type="Gene3D" id="2.60.120.180">
    <property type="match status" value="1"/>
</dbReference>
<dbReference type="InterPro" id="IPR013319">
    <property type="entry name" value="GH11/12"/>
</dbReference>
<keyword evidence="2" id="KW-0119">Carbohydrate metabolism</keyword>
<dbReference type="PANTHER" id="PTHR34002">
    <property type="entry name" value="BLR1656 PROTEIN"/>
    <property type="match status" value="1"/>
</dbReference>
<comment type="similarity">
    <text evidence="1 2">Belongs to the glycosyl hydrolase 12 (cellulase H) family.</text>
</comment>
<dbReference type="InterPro" id="IPR002594">
    <property type="entry name" value="GH12"/>
</dbReference>
<dbReference type="SUPFAM" id="SSF49899">
    <property type="entry name" value="Concanavalin A-like lectins/glucanases"/>
    <property type="match status" value="1"/>
</dbReference>
<dbReference type="AlphaFoldDB" id="A0AA40CHK8"/>
<reference evidence="3" key="1">
    <citation type="submission" date="2023-06" db="EMBL/GenBank/DDBJ databases">
        <title>Genome-scale phylogeny and comparative genomics of the fungal order Sordariales.</title>
        <authorList>
            <consortium name="Lawrence Berkeley National Laboratory"/>
            <person name="Hensen N."/>
            <person name="Bonometti L."/>
            <person name="Westerberg I."/>
            <person name="Brannstrom I.O."/>
            <person name="Guillou S."/>
            <person name="Cros-Aarteil S."/>
            <person name="Calhoun S."/>
            <person name="Haridas S."/>
            <person name="Kuo A."/>
            <person name="Mondo S."/>
            <person name="Pangilinan J."/>
            <person name="Riley R."/>
            <person name="Labutti K."/>
            <person name="Andreopoulos B."/>
            <person name="Lipzen A."/>
            <person name="Chen C."/>
            <person name="Yanf M."/>
            <person name="Daum C."/>
            <person name="Ng V."/>
            <person name="Clum A."/>
            <person name="Steindorff A."/>
            <person name="Ohm R."/>
            <person name="Martin F."/>
            <person name="Silar P."/>
            <person name="Natvig D."/>
            <person name="Lalanne C."/>
            <person name="Gautier V."/>
            <person name="Ament-Velasquez S.L."/>
            <person name="Kruys A."/>
            <person name="Hutchinson M.I."/>
            <person name="Powell A.J."/>
            <person name="Barry K."/>
            <person name="Miller A.N."/>
            <person name="Grigoriev I.V."/>
            <person name="Debuchy R."/>
            <person name="Gladieux P."/>
            <person name="Thoren M.H."/>
            <person name="Johannesson H."/>
        </authorList>
    </citation>
    <scope>NUCLEOTIDE SEQUENCE</scope>
    <source>
        <strain evidence="3">SMH2532-1</strain>
    </source>
</reference>
<evidence type="ECO:0000313" key="4">
    <source>
        <dbReference type="Proteomes" id="UP001174936"/>
    </source>
</evidence>
<keyword evidence="2" id="KW-0326">Glycosidase</keyword>
<gene>
    <name evidence="3" type="ORF">B0T16DRAFT_431749</name>
</gene>
<evidence type="ECO:0000256" key="1">
    <source>
        <dbReference type="ARBA" id="ARBA00005519"/>
    </source>
</evidence>
<dbReference type="Proteomes" id="UP001174936">
    <property type="component" value="Unassembled WGS sequence"/>
</dbReference>
<accession>A0AA40CHK8</accession>
<sequence length="234" mass="25528">MPIASLTELYAYWCGHSYEAINNLWGRDSAISGSQGTFVSSASDGGVAWSTTWTWRGAPNNVKSFPYAGRQFSRGKKIAGIQGMPTCVEWDYTGDLKGMRANVAYDIFTATDPQHANSGGDFELMIWLGRYGDVCPIGSSAGCVKVAGRNWDLWVGYNGQMKVYSFLPPAGAGAIKSFSADVREFFRYLEECHQFPASQQNLIVFQAGTECFTGGPATFTCSRFSADVIDAECQ</sequence>
<proteinExistence type="inferred from homology"/>
<dbReference type="Pfam" id="PF01670">
    <property type="entry name" value="Glyco_hydro_12"/>
    <property type="match status" value="1"/>
</dbReference>
<dbReference type="PANTHER" id="PTHR34002:SF10">
    <property type="entry name" value="PUTATIVE-RELATED"/>
    <property type="match status" value="1"/>
</dbReference>
<evidence type="ECO:0000313" key="3">
    <source>
        <dbReference type="EMBL" id="KAK0638570.1"/>
    </source>
</evidence>
<keyword evidence="2" id="KW-0624">Polysaccharide degradation</keyword>
<dbReference type="InterPro" id="IPR013320">
    <property type="entry name" value="ConA-like_dom_sf"/>
</dbReference>
<evidence type="ECO:0000256" key="2">
    <source>
        <dbReference type="RuleBase" id="RU361163"/>
    </source>
</evidence>
<keyword evidence="2" id="KW-0378">Hydrolase</keyword>